<dbReference type="SUPFAM" id="SSF52540">
    <property type="entry name" value="P-loop containing nucleoside triphosphate hydrolases"/>
    <property type="match status" value="1"/>
</dbReference>
<dbReference type="InterPro" id="IPR002182">
    <property type="entry name" value="NB-ARC"/>
</dbReference>
<dbReference type="CDD" id="cd14798">
    <property type="entry name" value="RX-CC_like"/>
    <property type="match status" value="1"/>
</dbReference>
<evidence type="ECO:0000259" key="6">
    <source>
        <dbReference type="Pfam" id="PF00931"/>
    </source>
</evidence>
<dbReference type="SUPFAM" id="SSF52058">
    <property type="entry name" value="L domain-like"/>
    <property type="match status" value="1"/>
</dbReference>
<sequence length="918" mass="104062">MSNPAISFVLQKICNLLVEEAVLLHGVRGQVEWVVSELQWMQSFLKDADSRQRKGDELAKNWVKEVRDVAFEAEDVIDNYLLKLGCLRREKGLLASVTRYASFAEVIARHKIATKINWLKKKISEIAESKVRYGLVNIGESGEDQISFIDEGLQARRNLSPYLYDETIVVGFQHDMEFLLNQLTDVQNLRRSVVSIVGMGGLGKTTLAKRIYSNNVIKQHFDVCLWMTISQVYNVIDILKIIISRVVDLKRGELEGLDETGMKEKLLNSLNSRRYLIIMDDVWEKNFWNRIKGAFPDAMNGSRVLITTRVIEVARHADPMTIPYELSFLPEDKSWDLFLLKAFPAGLDSSVEELEDIGRQLVKRCGGLPLALVVLGGLLSRKDPHPAVWSEVAESMDWDSTKDGQECLKILALSYCNLPHHYLKSCFLYLAAFPEDSVILASKLIKLWIAEGFIPQRQKQTMEEIARGYLDELVQRCMIQAVKKRDYDNSVKKIRIHDVLHEFCIAEAREDGLMNVNCLEARSTSQFTSRRLALQNYESSLCCSSASKRCTLLGCLALQNYKSSYWRSSASKLRTLLAFNLKTDVMFLNVLKLLRVIDLEGAGGVKELPKEIETLTLLRYMGLRNCASLQKLPASVGNLLSLQILDIRSTCIRELPNGICKIQTLSVLNITWGCILPPKIFNLKNLQILKDADASGGWIEQDSGKMINLRVLGISGMTSSQNSAVCRLLGNLTRLVSLKVRRSESLPSSIITTLSNNMRFRKLELHGVLNLAQRKLPSHDLFPRYLSKLTLRASLLLHDPMPVLENLRSLAVLRLVRRAYEGKEIVCSTGGFPMLQILELSGMEQLECWRMDGCAMLKLRCLYISVCPRLQMLPEGLRNMGSLQELKVSGMSDEFQSRVHVDGEDWHKIQHVRSVDFC</sequence>
<dbReference type="InterPro" id="IPR041118">
    <property type="entry name" value="Rx_N"/>
</dbReference>
<dbReference type="Gene3D" id="1.20.5.4130">
    <property type="match status" value="1"/>
</dbReference>
<evidence type="ECO:0000313" key="10">
    <source>
        <dbReference type="Proteomes" id="UP001515500"/>
    </source>
</evidence>
<keyword evidence="4" id="KW-0547">Nucleotide-binding</keyword>
<dbReference type="RefSeq" id="XP_039130682.1">
    <property type="nucleotide sequence ID" value="XM_039274748.1"/>
</dbReference>
<feature type="domain" description="Disease resistance R13L4/SHOC-2-like LRR" evidence="9">
    <location>
        <begin position="572"/>
        <end position="890"/>
    </location>
</feature>
<dbReference type="GO" id="GO:0043531">
    <property type="term" value="F:ADP binding"/>
    <property type="evidence" value="ECO:0007669"/>
    <property type="project" value="InterPro"/>
</dbReference>
<feature type="domain" description="Disease resistance N-terminal" evidence="7">
    <location>
        <begin position="5"/>
        <end position="92"/>
    </location>
</feature>
<evidence type="ECO:0000313" key="11">
    <source>
        <dbReference type="RefSeq" id="XP_039130682.1"/>
    </source>
</evidence>
<dbReference type="PANTHER" id="PTHR23155">
    <property type="entry name" value="DISEASE RESISTANCE PROTEIN RP"/>
    <property type="match status" value="1"/>
</dbReference>
<name>A0AB40BTD7_DIOCR</name>
<feature type="domain" description="Disease resistance protein winged helix" evidence="8">
    <location>
        <begin position="433"/>
        <end position="503"/>
    </location>
</feature>
<reference evidence="11" key="1">
    <citation type="submission" date="2025-08" db="UniProtKB">
        <authorList>
            <consortium name="RefSeq"/>
        </authorList>
    </citation>
    <scope>IDENTIFICATION</scope>
</reference>
<dbReference type="Gene3D" id="3.80.10.10">
    <property type="entry name" value="Ribonuclease Inhibitor"/>
    <property type="match status" value="1"/>
</dbReference>
<evidence type="ECO:0000256" key="1">
    <source>
        <dbReference type="ARBA" id="ARBA00008894"/>
    </source>
</evidence>
<dbReference type="Gene3D" id="1.10.10.10">
    <property type="entry name" value="Winged helix-like DNA-binding domain superfamily/Winged helix DNA-binding domain"/>
    <property type="match status" value="1"/>
</dbReference>
<dbReference type="PANTHER" id="PTHR23155:SF1185">
    <property type="entry name" value="DISEASE RESISTANCE RPP8-LIKE PROTEIN 3-RELATED"/>
    <property type="match status" value="1"/>
</dbReference>
<keyword evidence="5" id="KW-0611">Plant defense</keyword>
<dbReference type="FunFam" id="1.10.10.10:FF:000322">
    <property type="entry name" value="Probable disease resistance protein At1g63360"/>
    <property type="match status" value="1"/>
</dbReference>
<dbReference type="InterPro" id="IPR027417">
    <property type="entry name" value="P-loop_NTPase"/>
</dbReference>
<keyword evidence="10" id="KW-1185">Reference proteome</keyword>
<evidence type="ECO:0000259" key="7">
    <source>
        <dbReference type="Pfam" id="PF18052"/>
    </source>
</evidence>
<protein>
    <submittedName>
        <fullName evidence="11">Disease resistance protein RPP8-like</fullName>
    </submittedName>
</protein>
<dbReference type="GO" id="GO:0009626">
    <property type="term" value="P:plant-type hypersensitive response"/>
    <property type="evidence" value="ECO:0007669"/>
    <property type="project" value="UniProtKB-ARBA"/>
</dbReference>
<keyword evidence="2" id="KW-0433">Leucine-rich repeat</keyword>
<proteinExistence type="inferred from homology"/>
<dbReference type="InterPro" id="IPR032675">
    <property type="entry name" value="LRR_dom_sf"/>
</dbReference>
<dbReference type="Gene3D" id="1.10.8.430">
    <property type="entry name" value="Helical domain of apoptotic protease-activating factors"/>
    <property type="match status" value="1"/>
</dbReference>
<dbReference type="Pfam" id="PF23598">
    <property type="entry name" value="LRR_14"/>
    <property type="match status" value="1"/>
</dbReference>
<dbReference type="InterPro" id="IPR042197">
    <property type="entry name" value="Apaf_helical"/>
</dbReference>
<evidence type="ECO:0000259" key="9">
    <source>
        <dbReference type="Pfam" id="PF23598"/>
    </source>
</evidence>
<dbReference type="GeneID" id="120267064"/>
<dbReference type="AlphaFoldDB" id="A0AB40BTD7"/>
<dbReference type="InterPro" id="IPR038005">
    <property type="entry name" value="RX-like_CC"/>
</dbReference>
<dbReference type="InterPro" id="IPR044974">
    <property type="entry name" value="Disease_R_plants"/>
</dbReference>
<evidence type="ECO:0000259" key="8">
    <source>
        <dbReference type="Pfam" id="PF23559"/>
    </source>
</evidence>
<dbReference type="Pfam" id="PF18052">
    <property type="entry name" value="Rx_N"/>
    <property type="match status" value="1"/>
</dbReference>
<dbReference type="GO" id="GO:0042742">
    <property type="term" value="P:defense response to bacterium"/>
    <property type="evidence" value="ECO:0007669"/>
    <property type="project" value="UniProtKB-ARBA"/>
</dbReference>
<evidence type="ECO:0000256" key="3">
    <source>
        <dbReference type="ARBA" id="ARBA00022737"/>
    </source>
</evidence>
<dbReference type="GO" id="GO:0002758">
    <property type="term" value="P:innate immune response-activating signaling pathway"/>
    <property type="evidence" value="ECO:0007669"/>
    <property type="project" value="UniProtKB-ARBA"/>
</dbReference>
<dbReference type="Gene3D" id="3.40.50.300">
    <property type="entry name" value="P-loop containing nucleotide triphosphate hydrolases"/>
    <property type="match status" value="1"/>
</dbReference>
<organism evidence="10 11">
    <name type="scientific">Dioscorea cayennensis subsp. rotundata</name>
    <name type="common">White Guinea yam</name>
    <name type="synonym">Dioscorea rotundata</name>
    <dbReference type="NCBI Taxonomy" id="55577"/>
    <lineage>
        <taxon>Eukaryota</taxon>
        <taxon>Viridiplantae</taxon>
        <taxon>Streptophyta</taxon>
        <taxon>Embryophyta</taxon>
        <taxon>Tracheophyta</taxon>
        <taxon>Spermatophyta</taxon>
        <taxon>Magnoliopsida</taxon>
        <taxon>Liliopsida</taxon>
        <taxon>Dioscoreales</taxon>
        <taxon>Dioscoreaceae</taxon>
        <taxon>Dioscorea</taxon>
    </lineage>
</organism>
<dbReference type="Proteomes" id="UP001515500">
    <property type="component" value="Chromosome 8"/>
</dbReference>
<dbReference type="Pfam" id="PF23559">
    <property type="entry name" value="WHD_DRP"/>
    <property type="match status" value="1"/>
</dbReference>
<evidence type="ECO:0000256" key="5">
    <source>
        <dbReference type="ARBA" id="ARBA00022821"/>
    </source>
</evidence>
<gene>
    <name evidence="11" type="primary">LOC120267064</name>
</gene>
<dbReference type="InterPro" id="IPR058922">
    <property type="entry name" value="WHD_DRP"/>
</dbReference>
<dbReference type="PRINTS" id="PR00364">
    <property type="entry name" value="DISEASERSIST"/>
</dbReference>
<dbReference type="Pfam" id="PF00931">
    <property type="entry name" value="NB-ARC"/>
    <property type="match status" value="1"/>
</dbReference>
<dbReference type="InterPro" id="IPR055414">
    <property type="entry name" value="LRR_R13L4/SHOC2-like"/>
</dbReference>
<comment type="similarity">
    <text evidence="1">Belongs to the disease resistance NB-LRR family.</text>
</comment>
<evidence type="ECO:0000256" key="4">
    <source>
        <dbReference type="ARBA" id="ARBA00022741"/>
    </source>
</evidence>
<dbReference type="InterPro" id="IPR036388">
    <property type="entry name" value="WH-like_DNA-bd_sf"/>
</dbReference>
<evidence type="ECO:0000256" key="2">
    <source>
        <dbReference type="ARBA" id="ARBA00022614"/>
    </source>
</evidence>
<feature type="domain" description="NB-ARC" evidence="6">
    <location>
        <begin position="173"/>
        <end position="345"/>
    </location>
</feature>
<accession>A0AB40BTD7</accession>
<dbReference type="FunFam" id="3.40.50.300:FF:001091">
    <property type="entry name" value="Probable disease resistance protein At1g61300"/>
    <property type="match status" value="1"/>
</dbReference>
<keyword evidence="3" id="KW-0677">Repeat</keyword>